<organism evidence="8 9">
    <name type="scientific">Vibrio breoganii</name>
    <dbReference type="NCBI Taxonomy" id="553239"/>
    <lineage>
        <taxon>Bacteria</taxon>
        <taxon>Pseudomonadati</taxon>
        <taxon>Pseudomonadota</taxon>
        <taxon>Gammaproteobacteria</taxon>
        <taxon>Vibrionales</taxon>
        <taxon>Vibrionaceae</taxon>
        <taxon>Vibrio</taxon>
    </lineage>
</organism>
<keyword evidence="5 7" id="KW-1133">Transmembrane helix</keyword>
<dbReference type="Pfam" id="PF00771">
    <property type="entry name" value="FHIPEP"/>
    <property type="match status" value="1"/>
</dbReference>
<keyword evidence="3" id="KW-1003">Cell membrane</keyword>
<protein>
    <submittedName>
        <fullName evidence="8">Flagellar biosynthesis protein FlhA</fullName>
    </submittedName>
</protein>
<sequence length="692" mass="75078">MISTKLFTQPKLAFPLLLGLILAMIILPLPPLMLDILFTFNISLSILVLLRCANVTSILQFSVFPTLLLLSTVLRLSLNVASTRAVLGNGHEGTDAAGRVVEAFGTVIVGGSYIVGAISFIIICIISFMVVTKGSERIAQVGARFSLDALPVRLMAIETASQNGQIDEEEATRRRENVLKESDLSGSFDGVAAYVKGDAIAGMAIMVINLIGGVGIGTIEHGMGASEAFKTFALLTIGDGLVAQIPSLLLAIAAGVLVSRISDGKTDLSETLLNQITGDRSIFFLSGGIMLAIAIIPGMPHLAFVTFALLLLTIGWFLADSDTQKQTVAPANTEAVEVRGNLQPLDWSVIPSINPVSLELGLKLVKLTTEEINQPLQRSIMGCRKTLSELVGFLIPEVAIRSSYLLKNNEYSIHIDGNLIAKGQVFPDHLMVVGIPPGDLSLDGIRGFDPAMNLPALWIEPDQRSAAVAKGFSVIAVHDVIATHISKVCREYLPLIFNFDDVKALNERLHQDHPELAETLGKSITPNLQMQVIRQLLTDQIPVKNVRTIANTLIESAEKTKDPIILASDIRLALSRTIMALISPLDKLLNVYTISKELTDKVHLYINNAKGIDPNTPLDAIPIDEDFQTSMMAKMPSMLQNMRAQRLPAILLVPNVMRPLFSKLARTYAPGLIVLSFNEIPVDYKINEVEKI</sequence>
<dbReference type="EMBL" id="CP016179">
    <property type="protein sequence ID" value="ANO35312.1"/>
    <property type="molecule type" value="Genomic_DNA"/>
</dbReference>
<feature type="transmembrane region" description="Helical" evidence="7">
    <location>
        <begin position="107"/>
        <end position="131"/>
    </location>
</feature>
<dbReference type="Gene3D" id="3.40.50.12790">
    <property type="entry name" value="FHIPEP family, domain 4"/>
    <property type="match status" value="1"/>
</dbReference>
<evidence type="ECO:0000256" key="4">
    <source>
        <dbReference type="ARBA" id="ARBA00022692"/>
    </source>
</evidence>
<evidence type="ECO:0000256" key="3">
    <source>
        <dbReference type="ARBA" id="ARBA00022475"/>
    </source>
</evidence>
<dbReference type="InterPro" id="IPR042196">
    <property type="entry name" value="FHIPEP_4"/>
</dbReference>
<feature type="transmembrane region" description="Helical" evidence="7">
    <location>
        <begin position="199"/>
        <end position="219"/>
    </location>
</feature>
<dbReference type="GO" id="GO:0044780">
    <property type="term" value="P:bacterial-type flagellum assembly"/>
    <property type="evidence" value="ECO:0007669"/>
    <property type="project" value="TreeGrafter"/>
</dbReference>
<dbReference type="InterPro" id="IPR001712">
    <property type="entry name" value="T3SS_FHIPEP"/>
</dbReference>
<dbReference type="AlphaFoldDB" id="A0AAN0XZD9"/>
<keyword evidence="4 7" id="KW-0812">Transmembrane</keyword>
<dbReference type="PIRSF" id="PIRSF005419">
    <property type="entry name" value="FlhA"/>
    <property type="match status" value="1"/>
</dbReference>
<keyword evidence="6 7" id="KW-0472">Membrane</keyword>
<evidence type="ECO:0000256" key="5">
    <source>
        <dbReference type="ARBA" id="ARBA00022989"/>
    </source>
</evidence>
<evidence type="ECO:0000313" key="9">
    <source>
        <dbReference type="Proteomes" id="UP000092018"/>
    </source>
</evidence>
<evidence type="ECO:0000256" key="2">
    <source>
        <dbReference type="ARBA" id="ARBA00008835"/>
    </source>
</evidence>
<dbReference type="Gene3D" id="1.10.8.540">
    <property type="entry name" value="FHIPEP family, domain 3"/>
    <property type="match status" value="1"/>
</dbReference>
<keyword evidence="8" id="KW-0282">Flagellum</keyword>
<dbReference type="PANTHER" id="PTHR30161:SF1">
    <property type="entry name" value="FLAGELLAR BIOSYNTHESIS PROTEIN FLHA-RELATED"/>
    <property type="match status" value="1"/>
</dbReference>
<evidence type="ECO:0000256" key="6">
    <source>
        <dbReference type="ARBA" id="ARBA00023136"/>
    </source>
</evidence>
<keyword evidence="8" id="KW-0614">Plasmid</keyword>
<evidence type="ECO:0000256" key="7">
    <source>
        <dbReference type="SAM" id="Phobius"/>
    </source>
</evidence>
<geneLocation type="plasmid" evidence="8 9">
    <name>unnamed1</name>
</geneLocation>
<comment type="similarity">
    <text evidence="2">Belongs to the FHIPEP (flagella/HR/invasion proteins export pore) family.</text>
</comment>
<feature type="transmembrane region" description="Helical" evidence="7">
    <location>
        <begin position="279"/>
        <end position="296"/>
    </location>
</feature>
<keyword evidence="8" id="KW-0966">Cell projection</keyword>
<dbReference type="PANTHER" id="PTHR30161">
    <property type="entry name" value="FLAGELLAR EXPORT PROTEIN, MEMBRANE FLHA SUBUNIT-RELATED"/>
    <property type="match status" value="1"/>
</dbReference>
<dbReference type="InterPro" id="IPR042193">
    <property type="entry name" value="FHIPEP_3"/>
</dbReference>
<dbReference type="PRINTS" id="PR00949">
    <property type="entry name" value="TYPE3IMAPROT"/>
</dbReference>
<reference evidence="8 9" key="1">
    <citation type="submission" date="2016-06" db="EMBL/GenBank/DDBJ databases">
        <title>Adaptive Radiation by Waves of Gene Transfer Leads to Fine-Scale Resource Partitioning in Marine Microbes.</title>
        <authorList>
            <person name="Hehemann J.-H."/>
            <person name="Arevalo P."/>
            <person name="Datta M.S."/>
            <person name="Yu X."/>
            <person name="Corzett C."/>
            <person name="Henschel A."/>
            <person name="Preheim S.P."/>
            <person name="Timberlake S."/>
            <person name="Alm E.J."/>
            <person name="Polz M.F."/>
        </authorList>
    </citation>
    <scope>NUCLEOTIDE SEQUENCE [LARGE SCALE GENOMIC DNA]</scope>
    <source>
        <strain evidence="8 9">FF50</strain>
        <plasmid evidence="8 9">unnamed1</plasmid>
    </source>
</reference>
<dbReference type="Proteomes" id="UP000092018">
    <property type="component" value="Plasmid unnamed1"/>
</dbReference>
<accession>A0AAN0XZD9</accession>
<name>A0AAN0XZD9_9VIBR</name>
<dbReference type="KEGG" id="vbr:A6E01_19050"/>
<feature type="transmembrane region" description="Helical" evidence="7">
    <location>
        <begin position="12"/>
        <end position="30"/>
    </location>
</feature>
<feature type="transmembrane region" description="Helical" evidence="7">
    <location>
        <begin position="231"/>
        <end position="258"/>
    </location>
</feature>
<comment type="subcellular location">
    <subcellularLocation>
        <location evidence="1">Cell membrane</location>
        <topology evidence="1">Multi-pass membrane protein</topology>
    </subcellularLocation>
</comment>
<dbReference type="Gene3D" id="3.40.30.60">
    <property type="entry name" value="FHIPEP family, domain 1"/>
    <property type="match status" value="1"/>
</dbReference>
<proteinExistence type="inferred from homology"/>
<dbReference type="InterPro" id="IPR042194">
    <property type="entry name" value="FHIPEP_1"/>
</dbReference>
<gene>
    <name evidence="8" type="ORF">A6E01_19050</name>
</gene>
<evidence type="ECO:0000256" key="1">
    <source>
        <dbReference type="ARBA" id="ARBA00004651"/>
    </source>
</evidence>
<keyword evidence="8" id="KW-0969">Cilium</keyword>
<dbReference type="GO" id="GO:0009306">
    <property type="term" value="P:protein secretion"/>
    <property type="evidence" value="ECO:0007669"/>
    <property type="project" value="InterPro"/>
</dbReference>
<dbReference type="GO" id="GO:0005886">
    <property type="term" value="C:plasma membrane"/>
    <property type="evidence" value="ECO:0007669"/>
    <property type="project" value="UniProtKB-SubCell"/>
</dbReference>
<evidence type="ECO:0000313" key="8">
    <source>
        <dbReference type="EMBL" id="ANO35312.1"/>
    </source>
</evidence>